<dbReference type="NCBIfam" id="TIGR04529">
    <property type="entry name" value="MTB_hemophore"/>
    <property type="match status" value="1"/>
</dbReference>
<feature type="signal peptide" evidence="1">
    <location>
        <begin position="1"/>
        <end position="35"/>
    </location>
</feature>
<dbReference type="Pfam" id="PF16525">
    <property type="entry name" value="MHB"/>
    <property type="match status" value="1"/>
</dbReference>
<keyword evidence="1" id="KW-0732">Signal</keyword>
<name>A0ABM7KLH1_9MYCO</name>
<proteinExistence type="predicted"/>
<organism evidence="3 4">
    <name type="scientific">Mycobacterium branderi</name>
    <dbReference type="NCBI Taxonomy" id="43348"/>
    <lineage>
        <taxon>Bacteria</taxon>
        <taxon>Bacillati</taxon>
        <taxon>Actinomycetota</taxon>
        <taxon>Actinomycetes</taxon>
        <taxon>Mycobacteriales</taxon>
        <taxon>Mycobacteriaceae</taxon>
        <taxon>Mycobacterium</taxon>
    </lineage>
</organism>
<accession>A0ABM7KLH1</accession>
<dbReference type="Gene3D" id="1.20.20.20">
    <property type="entry name" value="Haemophore, haem-binding domain"/>
    <property type="match status" value="1"/>
</dbReference>
<keyword evidence="4" id="KW-1185">Reference proteome</keyword>
<sequence>MGSCLRVRLRTMSTALLGSALSLIASVMIVPTANAAPAPCSASAMAAASGSVSTSVSSYLDNHPDVNQALTDIVNQPPIQARTSFRSYFNDHPEVANDLRGLRGPLNALDGCGYQIAPSQLAAALQSL</sequence>
<gene>
    <name evidence="3" type="ORF">MBRA_20400</name>
</gene>
<feature type="chain" id="PRO_5045824382" description="Haemophore haem-binding domain-containing protein" evidence="1">
    <location>
        <begin position="36"/>
        <end position="128"/>
    </location>
</feature>
<evidence type="ECO:0000313" key="4">
    <source>
        <dbReference type="Proteomes" id="UP000467379"/>
    </source>
</evidence>
<dbReference type="Proteomes" id="UP000467379">
    <property type="component" value="Chromosome"/>
</dbReference>
<dbReference type="EMBL" id="AP022606">
    <property type="protein sequence ID" value="BBZ11845.1"/>
    <property type="molecule type" value="Genomic_DNA"/>
</dbReference>
<reference evidence="3 4" key="1">
    <citation type="journal article" date="2019" name="Emerg. Microbes Infect.">
        <title>Comprehensive subspecies identification of 175 nontuberculous mycobacteria species based on 7547 genomic profiles.</title>
        <authorList>
            <person name="Matsumoto Y."/>
            <person name="Kinjo T."/>
            <person name="Motooka D."/>
            <person name="Nabeya D."/>
            <person name="Jung N."/>
            <person name="Uechi K."/>
            <person name="Horii T."/>
            <person name="Iida T."/>
            <person name="Fujita J."/>
            <person name="Nakamura S."/>
        </authorList>
    </citation>
    <scope>NUCLEOTIDE SEQUENCE [LARGE SCALE GENOMIC DNA]</scope>
    <source>
        <strain evidence="3 4">JCM 12687</strain>
    </source>
</reference>
<dbReference type="InterPro" id="IPR038378">
    <property type="entry name" value="MHB_sf"/>
</dbReference>
<protein>
    <recommendedName>
        <fullName evidence="2">Haemophore haem-binding domain-containing protein</fullName>
    </recommendedName>
</protein>
<evidence type="ECO:0000256" key="1">
    <source>
        <dbReference type="SAM" id="SignalP"/>
    </source>
</evidence>
<evidence type="ECO:0000313" key="3">
    <source>
        <dbReference type="EMBL" id="BBZ11845.1"/>
    </source>
</evidence>
<dbReference type="InterPro" id="IPR032407">
    <property type="entry name" value="MHB"/>
</dbReference>
<feature type="domain" description="Haemophore haem-binding" evidence="2">
    <location>
        <begin position="39"/>
        <end position="109"/>
    </location>
</feature>
<evidence type="ECO:0000259" key="2">
    <source>
        <dbReference type="Pfam" id="PF16525"/>
    </source>
</evidence>